<feature type="domain" description="Phosphoethanolamine transferase N-terminal" evidence="10">
    <location>
        <begin position="61"/>
        <end position="155"/>
    </location>
</feature>
<organism evidence="11 12">
    <name type="scientific">Candidatus Arcanibacter lacustris</name>
    <dbReference type="NCBI Taxonomy" id="1607817"/>
    <lineage>
        <taxon>Bacteria</taxon>
        <taxon>Pseudomonadati</taxon>
        <taxon>Pseudomonadota</taxon>
        <taxon>Alphaproteobacteria</taxon>
        <taxon>Rickettsiales</taxon>
        <taxon>Candidatus Arcanibacter</taxon>
    </lineage>
</organism>
<keyword evidence="3" id="KW-0997">Cell inner membrane</keyword>
<comment type="subcellular location">
    <subcellularLocation>
        <location evidence="1">Cell inner membrane</location>
        <topology evidence="1">Multi-pass membrane protein</topology>
    </subcellularLocation>
</comment>
<evidence type="ECO:0000259" key="9">
    <source>
        <dbReference type="Pfam" id="PF00884"/>
    </source>
</evidence>
<evidence type="ECO:0000256" key="6">
    <source>
        <dbReference type="ARBA" id="ARBA00022989"/>
    </source>
</evidence>
<dbReference type="Pfam" id="PF08019">
    <property type="entry name" value="EptA_B_N"/>
    <property type="match status" value="1"/>
</dbReference>
<accession>A0A0F5MNA8</accession>
<gene>
    <name evidence="11" type="primary">eptA</name>
    <name evidence="11" type="ORF">SZ25_00734</name>
</gene>
<keyword evidence="4 11" id="KW-0808">Transferase</keyword>
<dbReference type="GO" id="GO:0009244">
    <property type="term" value="P:lipopolysaccharide core region biosynthetic process"/>
    <property type="evidence" value="ECO:0007669"/>
    <property type="project" value="TreeGrafter"/>
</dbReference>
<reference evidence="11 12" key="1">
    <citation type="submission" date="2015-02" db="EMBL/GenBank/DDBJ databases">
        <title>Single cell genomics of a rare environmental alphaproteobacterium provides unique insights into Rickettsiaceae evolution.</title>
        <authorList>
            <person name="Martijn J."/>
            <person name="Schulz F."/>
            <person name="Zaremba-Niedzwiedzka K."/>
            <person name="Viklund J."/>
            <person name="Stepanauskas R."/>
            <person name="Andersson S.G.E."/>
            <person name="Horn M."/>
            <person name="Guy L."/>
            <person name="Ettema T.J.G."/>
        </authorList>
    </citation>
    <scope>NUCLEOTIDE SEQUENCE [LARGE SCALE GENOMIC DNA]</scope>
    <source>
        <strain evidence="11 12">SCGC AAA041-L04</strain>
    </source>
</reference>
<feature type="transmembrane region" description="Helical" evidence="8">
    <location>
        <begin position="150"/>
        <end position="172"/>
    </location>
</feature>
<feature type="transmembrane region" description="Helical" evidence="8">
    <location>
        <begin position="116"/>
        <end position="138"/>
    </location>
</feature>
<evidence type="ECO:0000256" key="8">
    <source>
        <dbReference type="SAM" id="Phobius"/>
    </source>
</evidence>
<dbReference type="GO" id="GO:0016776">
    <property type="term" value="F:phosphotransferase activity, phosphate group as acceptor"/>
    <property type="evidence" value="ECO:0007669"/>
    <property type="project" value="TreeGrafter"/>
</dbReference>
<dbReference type="AlphaFoldDB" id="A0A0F5MNA8"/>
<dbReference type="InterPro" id="IPR012549">
    <property type="entry name" value="EptA-like_N"/>
</dbReference>
<dbReference type="InterPro" id="IPR000917">
    <property type="entry name" value="Sulfatase_N"/>
</dbReference>
<dbReference type="PANTHER" id="PTHR30443:SF2">
    <property type="entry name" value="PHOSPHOETHANOLAMINE TRANSFERASE EPTC"/>
    <property type="match status" value="1"/>
</dbReference>
<keyword evidence="5 8" id="KW-0812">Transmembrane</keyword>
<dbReference type="SUPFAM" id="SSF53649">
    <property type="entry name" value="Alkaline phosphatase-like"/>
    <property type="match status" value="1"/>
</dbReference>
<evidence type="ECO:0000256" key="1">
    <source>
        <dbReference type="ARBA" id="ARBA00004429"/>
    </source>
</evidence>
<feature type="transmembrane region" description="Helical" evidence="8">
    <location>
        <begin position="73"/>
        <end position="96"/>
    </location>
</feature>
<dbReference type="Gene3D" id="3.40.720.10">
    <property type="entry name" value="Alkaline Phosphatase, subunit A"/>
    <property type="match status" value="1"/>
</dbReference>
<dbReference type="CDD" id="cd16017">
    <property type="entry name" value="LptA"/>
    <property type="match status" value="1"/>
</dbReference>
<keyword evidence="6 8" id="KW-1133">Transmembrane helix</keyword>
<dbReference type="InterPro" id="IPR058130">
    <property type="entry name" value="PEA_transf_C"/>
</dbReference>
<dbReference type="Pfam" id="PF00884">
    <property type="entry name" value="Sulfatase"/>
    <property type="match status" value="1"/>
</dbReference>
<proteinExistence type="predicted"/>
<keyword evidence="7 8" id="KW-0472">Membrane</keyword>
<dbReference type="Proteomes" id="UP000033358">
    <property type="component" value="Unassembled WGS sequence"/>
</dbReference>
<dbReference type="EC" id="2.7.-.-" evidence="11"/>
<keyword evidence="12" id="KW-1185">Reference proteome</keyword>
<dbReference type="PANTHER" id="PTHR30443">
    <property type="entry name" value="INNER MEMBRANE PROTEIN"/>
    <property type="match status" value="1"/>
</dbReference>
<name>A0A0F5MNA8_9RICK</name>
<evidence type="ECO:0000313" key="12">
    <source>
        <dbReference type="Proteomes" id="UP000033358"/>
    </source>
</evidence>
<dbReference type="InterPro" id="IPR017850">
    <property type="entry name" value="Alkaline_phosphatase_core_sf"/>
</dbReference>
<feature type="domain" description="Sulfatase N-terminal" evidence="9">
    <location>
        <begin position="209"/>
        <end position="499"/>
    </location>
</feature>
<evidence type="ECO:0000256" key="5">
    <source>
        <dbReference type="ARBA" id="ARBA00022692"/>
    </source>
</evidence>
<evidence type="ECO:0000259" key="10">
    <source>
        <dbReference type="Pfam" id="PF08019"/>
    </source>
</evidence>
<feature type="transmembrane region" description="Helical" evidence="8">
    <location>
        <begin position="48"/>
        <end position="66"/>
    </location>
</feature>
<sequence>MTDKIKNERYASLLILAFFYTFISYIPFNAHDLCDDYNISKSLSVKKFIWEFSGSFILSYVFFYALSIHKIIFIIGTIFIFVISGLVGYFSFFHHIKLDQNTISLFFETNFSESFSFINITMVVWLLVYIALGAVFTRKQKLATNSKKSFLCWCFILSITFFNGDIISAKYFPYNLLKESKEYFFNKSMKKYDISTNVFTTDNKTQDLNIILVLGESARADHFGLNNYDRNTTPNLEKIPGLLNFKDVSSCGILTRDSVPCILTRATKENISLKETSLISVFKKLGYYTNWIGIQGTFSVIDSPLSLVAKEADKTTLVDTEFYLINDALDEEAFPFFDDFLKKPGNKLSVIHSFGSHHHYDNRYTDNFRQFLPVCKKRFFHGLLSEKFGMSHCSDAEIINSYDNSILYTDYFLSGLIAKIKDKNALFIYVSDHGESLGENGIYLHGLNWVKEQTHVPLIIYATDKFKENYPEKFNNIAKKQNNILSQDYIFHSILDCASIYSEIIDKKLSLCSP</sequence>
<evidence type="ECO:0000256" key="4">
    <source>
        <dbReference type="ARBA" id="ARBA00022679"/>
    </source>
</evidence>
<protein>
    <submittedName>
        <fullName evidence="11">Phosphoethanolamine transferase EptA</fullName>
        <ecNumber evidence="11">2.7.-.-</ecNumber>
    </submittedName>
</protein>
<keyword evidence="2" id="KW-1003">Cell membrane</keyword>
<evidence type="ECO:0000313" key="11">
    <source>
        <dbReference type="EMBL" id="KKB96181.1"/>
    </source>
</evidence>
<evidence type="ECO:0000256" key="7">
    <source>
        <dbReference type="ARBA" id="ARBA00023136"/>
    </source>
</evidence>
<dbReference type="GO" id="GO:0005886">
    <property type="term" value="C:plasma membrane"/>
    <property type="evidence" value="ECO:0007669"/>
    <property type="project" value="UniProtKB-SubCell"/>
</dbReference>
<feature type="transmembrane region" description="Helical" evidence="8">
    <location>
        <begin position="12"/>
        <end position="28"/>
    </location>
</feature>
<comment type="caution">
    <text evidence="11">The sequence shown here is derived from an EMBL/GenBank/DDBJ whole genome shotgun (WGS) entry which is preliminary data.</text>
</comment>
<dbReference type="EMBL" id="JYHA01000121">
    <property type="protein sequence ID" value="KKB96181.1"/>
    <property type="molecule type" value="Genomic_DNA"/>
</dbReference>
<evidence type="ECO:0000256" key="2">
    <source>
        <dbReference type="ARBA" id="ARBA00022475"/>
    </source>
</evidence>
<evidence type="ECO:0000256" key="3">
    <source>
        <dbReference type="ARBA" id="ARBA00022519"/>
    </source>
</evidence>
<dbReference type="InterPro" id="IPR040423">
    <property type="entry name" value="PEA_transferase"/>
</dbReference>